<sequence>MNNYLLSIVMSCSQLTTFELPNGGGKGPVLLWSLKTRLGTKDMSPMAYCKDDC</sequence>
<protein>
    <submittedName>
        <fullName evidence="1">Uncharacterized protein</fullName>
    </submittedName>
</protein>
<dbReference type="Gramene" id="RZC52703">
    <property type="protein sequence ID" value="RZC52703"/>
    <property type="gene ID" value="C5167_021111"/>
</dbReference>
<dbReference type="EMBL" id="CM010716">
    <property type="protein sequence ID" value="RZC52703.1"/>
    <property type="molecule type" value="Genomic_DNA"/>
</dbReference>
<evidence type="ECO:0000313" key="2">
    <source>
        <dbReference type="Proteomes" id="UP000316621"/>
    </source>
</evidence>
<evidence type="ECO:0000313" key="1">
    <source>
        <dbReference type="EMBL" id="RZC52703.1"/>
    </source>
</evidence>
<keyword evidence="2" id="KW-1185">Reference proteome</keyword>
<name>A0A4Y7IUZ2_PAPSO</name>
<gene>
    <name evidence="1" type="ORF">C5167_021111</name>
</gene>
<organism evidence="1 2">
    <name type="scientific">Papaver somniferum</name>
    <name type="common">Opium poppy</name>
    <dbReference type="NCBI Taxonomy" id="3469"/>
    <lineage>
        <taxon>Eukaryota</taxon>
        <taxon>Viridiplantae</taxon>
        <taxon>Streptophyta</taxon>
        <taxon>Embryophyta</taxon>
        <taxon>Tracheophyta</taxon>
        <taxon>Spermatophyta</taxon>
        <taxon>Magnoliopsida</taxon>
        <taxon>Ranunculales</taxon>
        <taxon>Papaveraceae</taxon>
        <taxon>Papaveroideae</taxon>
        <taxon>Papaver</taxon>
    </lineage>
</organism>
<proteinExistence type="predicted"/>
<dbReference type="Proteomes" id="UP000316621">
    <property type="component" value="Chromosome 2"/>
</dbReference>
<reference evidence="1 2" key="1">
    <citation type="journal article" date="2018" name="Science">
        <title>The opium poppy genome and morphinan production.</title>
        <authorList>
            <person name="Guo L."/>
            <person name="Winzer T."/>
            <person name="Yang X."/>
            <person name="Li Y."/>
            <person name="Ning Z."/>
            <person name="He Z."/>
            <person name="Teodor R."/>
            <person name="Lu Y."/>
            <person name="Bowser T.A."/>
            <person name="Graham I.A."/>
            <person name="Ye K."/>
        </authorList>
    </citation>
    <scope>NUCLEOTIDE SEQUENCE [LARGE SCALE GENOMIC DNA]</scope>
    <source>
        <strain evidence="2">cv. HN1</strain>
        <tissue evidence="1">Leaves</tissue>
    </source>
</reference>
<accession>A0A4Y7IUZ2</accession>
<dbReference type="AlphaFoldDB" id="A0A4Y7IUZ2"/>